<dbReference type="Proteomes" id="UP000664991">
    <property type="component" value="Unassembled WGS sequence"/>
</dbReference>
<protein>
    <submittedName>
        <fullName evidence="1">Uncharacterized protein</fullName>
    </submittedName>
</protein>
<evidence type="ECO:0000313" key="2">
    <source>
        <dbReference type="Proteomes" id="UP000664991"/>
    </source>
</evidence>
<name>A0A836AN29_SHEEP</name>
<proteinExistence type="predicted"/>
<reference evidence="1 2" key="1">
    <citation type="submission" date="2020-12" db="EMBL/GenBank/DDBJ databases">
        <title>De novo assembly of Tibetan sheep genome.</title>
        <authorList>
            <person name="Li X."/>
        </authorList>
    </citation>
    <scope>NUCLEOTIDE SEQUENCE [LARGE SCALE GENOMIC DNA]</scope>
    <source>
        <tissue evidence="1">Heart</tissue>
    </source>
</reference>
<organism evidence="1 2">
    <name type="scientific">Ovis aries</name>
    <name type="common">Sheep</name>
    <dbReference type="NCBI Taxonomy" id="9940"/>
    <lineage>
        <taxon>Eukaryota</taxon>
        <taxon>Metazoa</taxon>
        <taxon>Chordata</taxon>
        <taxon>Craniata</taxon>
        <taxon>Vertebrata</taxon>
        <taxon>Euteleostomi</taxon>
        <taxon>Mammalia</taxon>
        <taxon>Eutheria</taxon>
        <taxon>Laurasiatheria</taxon>
        <taxon>Artiodactyla</taxon>
        <taxon>Ruminantia</taxon>
        <taxon>Pecora</taxon>
        <taxon>Bovidae</taxon>
        <taxon>Caprinae</taxon>
        <taxon>Ovis</taxon>
    </lineage>
</organism>
<sequence length="101" mass="11615">MPGGYDDVNPIKSHVSVEALSHRENEKQLLHRIEILIVICIDYNKEKVIFFCTGECLLDLDLDFDLDREWDSECLETLDGLRDPDLLSDFTRAGVRVGDFD</sequence>
<dbReference type="EMBL" id="JAEMGP010000002">
    <property type="protein sequence ID" value="KAG5213918.1"/>
    <property type="molecule type" value="Genomic_DNA"/>
</dbReference>
<accession>A0A836AN29</accession>
<comment type="caution">
    <text evidence="1">The sequence shown here is derived from an EMBL/GenBank/DDBJ whole genome shotgun (WGS) entry which is preliminary data.</text>
</comment>
<gene>
    <name evidence="1" type="ORF">JEQ12_009704</name>
</gene>
<evidence type="ECO:0000313" key="1">
    <source>
        <dbReference type="EMBL" id="KAG5213918.1"/>
    </source>
</evidence>
<dbReference type="AlphaFoldDB" id="A0A836AN29"/>